<dbReference type="EMBL" id="JWIN03000035">
    <property type="protein sequence ID" value="KAB1253868.1"/>
    <property type="molecule type" value="Genomic_DNA"/>
</dbReference>
<evidence type="ECO:0000256" key="1">
    <source>
        <dbReference type="SAM" id="MobiDB-lite"/>
    </source>
</evidence>
<proteinExistence type="predicted"/>
<dbReference type="Proteomes" id="UP000299084">
    <property type="component" value="Unassembled WGS sequence"/>
</dbReference>
<comment type="caution">
    <text evidence="3">The sequence shown here is derived from an EMBL/GenBank/DDBJ whole genome shotgun (WGS) entry which is preliminary data.</text>
</comment>
<evidence type="ECO:0000313" key="4">
    <source>
        <dbReference type="Proteomes" id="UP000299084"/>
    </source>
</evidence>
<sequence>MGAMAYPLLFCFLLVHLRLGVVGASRDPPGRLDSPRESTLRAKQHSQQWARASASDASAPWSRSTDGTILAQKLAEEVPMDVASYLYTGDSHQLKRANCSSRHKLAGLPGKSPALASSHPS</sequence>
<keyword evidence="2" id="KW-0732">Signal</keyword>
<protein>
    <submittedName>
        <fullName evidence="3">Putative G-protein coupled receptor 158</fullName>
    </submittedName>
</protein>
<organism evidence="3 4">
    <name type="scientific">Camelus dromedarius</name>
    <name type="common">Dromedary</name>
    <name type="synonym">Arabian camel</name>
    <dbReference type="NCBI Taxonomy" id="9838"/>
    <lineage>
        <taxon>Eukaryota</taxon>
        <taxon>Metazoa</taxon>
        <taxon>Chordata</taxon>
        <taxon>Craniata</taxon>
        <taxon>Vertebrata</taxon>
        <taxon>Euteleostomi</taxon>
        <taxon>Mammalia</taxon>
        <taxon>Eutheria</taxon>
        <taxon>Laurasiatheria</taxon>
        <taxon>Artiodactyla</taxon>
        <taxon>Tylopoda</taxon>
        <taxon>Camelidae</taxon>
        <taxon>Camelus</taxon>
    </lineage>
</organism>
<feature type="compositionally biased region" description="Basic and acidic residues" evidence="1">
    <location>
        <begin position="28"/>
        <end position="40"/>
    </location>
</feature>
<gene>
    <name evidence="3" type="ORF">Cadr_000026859</name>
</gene>
<evidence type="ECO:0000256" key="2">
    <source>
        <dbReference type="SAM" id="SignalP"/>
    </source>
</evidence>
<reference evidence="3 4" key="1">
    <citation type="journal article" date="2019" name="Mol. Ecol. Resour.">
        <title>Improving Illumina assemblies with Hi-C and long reads: an example with the North African dromedary.</title>
        <authorList>
            <person name="Elbers J.P."/>
            <person name="Rogers M.F."/>
            <person name="Perelman P.L."/>
            <person name="Proskuryakova A.A."/>
            <person name="Serdyukova N.A."/>
            <person name="Johnson W.E."/>
            <person name="Horin P."/>
            <person name="Corander J."/>
            <person name="Murphy D."/>
            <person name="Burger P.A."/>
        </authorList>
    </citation>
    <scope>NUCLEOTIDE SEQUENCE [LARGE SCALE GENOMIC DNA]</scope>
    <source>
        <strain evidence="3">Drom800</strain>
        <tissue evidence="3">Blood</tissue>
    </source>
</reference>
<feature type="region of interest" description="Disordered" evidence="1">
    <location>
        <begin position="102"/>
        <end position="121"/>
    </location>
</feature>
<name>A0A5N4C4R5_CAMDR</name>
<keyword evidence="4" id="KW-1185">Reference proteome</keyword>
<feature type="signal peptide" evidence="2">
    <location>
        <begin position="1"/>
        <end position="24"/>
    </location>
</feature>
<feature type="chain" id="PRO_5024372044" evidence="2">
    <location>
        <begin position="25"/>
        <end position="121"/>
    </location>
</feature>
<dbReference type="AlphaFoldDB" id="A0A5N4C4R5"/>
<accession>A0A5N4C4R5</accession>
<evidence type="ECO:0000313" key="3">
    <source>
        <dbReference type="EMBL" id="KAB1253868.1"/>
    </source>
</evidence>
<keyword evidence="3" id="KW-0675">Receptor</keyword>
<feature type="region of interest" description="Disordered" evidence="1">
    <location>
        <begin position="25"/>
        <end position="64"/>
    </location>
</feature>